<dbReference type="InterPro" id="IPR056737">
    <property type="entry name" value="Beta-prop_ATRN-MKLN-like"/>
</dbReference>
<reference evidence="5" key="1">
    <citation type="submission" date="2025-08" db="UniProtKB">
        <authorList>
            <consortium name="Ensembl"/>
        </authorList>
    </citation>
    <scope>IDENTIFICATION</scope>
</reference>
<evidence type="ECO:0000256" key="3">
    <source>
        <dbReference type="SAM" id="MobiDB-lite"/>
    </source>
</evidence>
<evidence type="ECO:0000313" key="5">
    <source>
        <dbReference type="Ensembl" id="ENSANAP00000015752.1"/>
    </source>
</evidence>
<dbReference type="Ensembl" id="ENSANAT00000033594.1">
    <property type="protein sequence ID" value="ENSANAP00000015752.1"/>
    <property type="gene ID" value="ENSANAG00000025728.1"/>
</dbReference>
<dbReference type="PANTHER" id="PTHR45632:SF3">
    <property type="entry name" value="KELCH-LIKE PROTEIN 32"/>
    <property type="match status" value="1"/>
</dbReference>
<dbReference type="Gene3D" id="2.120.10.80">
    <property type="entry name" value="Kelch-type beta propeller"/>
    <property type="match status" value="1"/>
</dbReference>
<dbReference type="Pfam" id="PF00651">
    <property type="entry name" value="BTB"/>
    <property type="match status" value="1"/>
</dbReference>
<dbReference type="SUPFAM" id="SSF54695">
    <property type="entry name" value="POZ domain"/>
    <property type="match status" value="1"/>
</dbReference>
<evidence type="ECO:0000313" key="6">
    <source>
        <dbReference type="Proteomes" id="UP000233020"/>
    </source>
</evidence>
<evidence type="ECO:0000256" key="1">
    <source>
        <dbReference type="ARBA" id="ARBA00022441"/>
    </source>
</evidence>
<keyword evidence="1" id="KW-0880">Kelch repeat</keyword>
<dbReference type="SMART" id="SM00225">
    <property type="entry name" value="BTB"/>
    <property type="match status" value="1"/>
</dbReference>
<feature type="region of interest" description="Disordered" evidence="3">
    <location>
        <begin position="1"/>
        <end position="22"/>
    </location>
</feature>
<evidence type="ECO:0000256" key="2">
    <source>
        <dbReference type="ARBA" id="ARBA00022737"/>
    </source>
</evidence>
<accession>A0A2K5D4A5</accession>
<dbReference type="Gene3D" id="3.30.710.10">
    <property type="entry name" value="Potassium Channel Kv1.1, Chain A"/>
    <property type="match status" value="1"/>
</dbReference>
<dbReference type="PANTHER" id="PTHR45632">
    <property type="entry name" value="LD33804P"/>
    <property type="match status" value="1"/>
</dbReference>
<feature type="compositionally biased region" description="Basic residues" evidence="3">
    <location>
        <begin position="1"/>
        <end position="12"/>
    </location>
</feature>
<dbReference type="InterPro" id="IPR011333">
    <property type="entry name" value="SKP1/BTB/POZ_sf"/>
</dbReference>
<dbReference type="RefSeq" id="XP_012299692.1">
    <property type="nucleotide sequence ID" value="XM_012444269.3"/>
</dbReference>
<reference evidence="5" key="2">
    <citation type="submission" date="2025-09" db="UniProtKB">
        <authorList>
            <consortium name="Ensembl"/>
        </authorList>
    </citation>
    <scope>IDENTIFICATION</scope>
</reference>
<dbReference type="Proteomes" id="UP000233020">
    <property type="component" value="Unplaced"/>
</dbReference>
<evidence type="ECO:0000259" key="4">
    <source>
        <dbReference type="PROSITE" id="PS50097"/>
    </source>
</evidence>
<dbReference type="Pfam" id="PF24981">
    <property type="entry name" value="Beta-prop_ATRN-LZTR1"/>
    <property type="match status" value="1"/>
</dbReference>
<protein>
    <submittedName>
        <fullName evidence="5">Kelch like family member 32</fullName>
    </submittedName>
</protein>
<dbReference type="SUPFAM" id="SSF117281">
    <property type="entry name" value="Kelch motif"/>
    <property type="match status" value="1"/>
</dbReference>
<dbReference type="CTD" id="114792"/>
<keyword evidence="6" id="KW-1185">Reference proteome</keyword>
<dbReference type="Gene3D" id="1.25.40.420">
    <property type="match status" value="1"/>
</dbReference>
<proteinExistence type="predicted"/>
<name>A0A2K5D4A5_AOTNA</name>
<dbReference type="InterPro" id="IPR015915">
    <property type="entry name" value="Kelch-typ_b-propeller"/>
</dbReference>
<dbReference type="SMART" id="SM00612">
    <property type="entry name" value="Kelch"/>
    <property type="match status" value="5"/>
</dbReference>
<gene>
    <name evidence="5" type="primary">KLHL32</name>
</gene>
<dbReference type="PROSITE" id="PS50097">
    <property type="entry name" value="BTB"/>
    <property type="match status" value="1"/>
</dbReference>
<dbReference type="GeneID" id="105711481"/>
<dbReference type="InterPro" id="IPR000210">
    <property type="entry name" value="BTB/POZ_dom"/>
</dbReference>
<feature type="domain" description="BTB" evidence="4">
    <location>
        <begin position="133"/>
        <end position="200"/>
    </location>
</feature>
<dbReference type="GeneTree" id="ENSGT00940000157179"/>
<keyword evidence="2" id="KW-0677">Repeat</keyword>
<dbReference type="OrthoDB" id="45365at2759"/>
<dbReference type="InterPro" id="IPR006652">
    <property type="entry name" value="Kelch_1"/>
</dbReference>
<organism evidence="5 6">
    <name type="scientific">Aotus nancymaae</name>
    <name type="common">Ma's night monkey</name>
    <dbReference type="NCBI Taxonomy" id="37293"/>
    <lineage>
        <taxon>Eukaryota</taxon>
        <taxon>Metazoa</taxon>
        <taxon>Chordata</taxon>
        <taxon>Craniata</taxon>
        <taxon>Vertebrata</taxon>
        <taxon>Euteleostomi</taxon>
        <taxon>Mammalia</taxon>
        <taxon>Eutheria</taxon>
        <taxon>Euarchontoglires</taxon>
        <taxon>Primates</taxon>
        <taxon>Haplorrhini</taxon>
        <taxon>Platyrrhini</taxon>
        <taxon>Aotidae</taxon>
        <taxon>Aotus</taxon>
    </lineage>
</organism>
<sequence length="639" mass="71977">MHAGTHTHKLAHTHTLARSSSLLHPQTGRAKLLRVLFTSASWGEAEPLCINERPVPALPSRAPNPTDRSPRRLECLLIPLHNSKAEEPTWKMPSERCLSIQEMLTGQRLCHSESHNDSVLAALNQQRSDGILCDITLIADEQKFHAHKAVLAACSDYFRAMFSLCMVESGADEVNLHGVTSLGLKQALEFAYTGQILLEPGVIQDVLAAGSHLQLLELLNLCSHYLIQLAVRWLEHNCHYQYMDELLQYIRFGLMDVDTLHTVALSHPLVQASETATALVNEALEYHQSIYAQPVWQTRRTKPRFQSDTLYIIGGKKREVCKVKELRYFNPVDQENALIAAIANWSELAPMPVGRSHHCVAVMGDFLFVAGGEVEHASGRTCAVRTACRYDPRSNSWAEIAPMKNCREHFVLGAMEEYLYAVGGRNELRQVLPTVERYCPKKNKWTFVQSFDRSLSCHAGYVADGLLWISGGVTNTAQYQNRLMVYEPNQNKWISRSPMLQRRVYHSMAAVQRKLYVLGGNDLDYNNDRILVRHIDSYNIDTDQWTRCNFNLLTGQNESGVAVHNGRIYLVGGYSIWTNEPLACIQVLDVSREGKEEVFYGPTLPFASNGIAACFLPAPYFTCPNLQTLQVPHHRIGTI</sequence>
<dbReference type="AlphaFoldDB" id="A0A2K5D4A5"/>